<dbReference type="Proteomes" id="UP001162992">
    <property type="component" value="Chromosome 5"/>
</dbReference>
<evidence type="ECO:0000313" key="2">
    <source>
        <dbReference type="Proteomes" id="UP001162992"/>
    </source>
</evidence>
<evidence type="ECO:0000313" key="1">
    <source>
        <dbReference type="EMBL" id="KAJ7556508.1"/>
    </source>
</evidence>
<proteinExistence type="predicted"/>
<sequence>MGDDADANGAGSSAMAPAHSAADAAAGAEAAEADDGDIKVEATAAGSFVLGGGSYRHYHSAINTEEEEADDPHWEMAPPVVVIPEVSGILSAAESLSVQSVAEGRNYQLSRYGKGSEICKRRVLEWVQSSSQEGLNIAEDRSVEQTMTDASTGEVRNRHAITESHSDVCSETCESNKIQERQAESAVGMAMEHSEGEVRLCYAERISVQEEGETKENDQNTSENGDSLWRNNSARPSERHKREREGSSSEAFVYEDEALQSKEHVEFDGNLGKEQQKLLSKNAQKKLQKVQRYQLKKKEKKALEKERRHQETARKRQEWQTKMASLPSELQERALDERKLAREARREESIQKKERLRQALQSGQDLVLDLDFCEHMKPGEVISLSQQVMYSYAANARAIEPMRLSLTGCKEEIRAQLEKVSGFSNWLLHKEERSYLEVFADRKADLVYLTADSDQLLDKLEKSKIYIVGGLVDRNRWKGMTYKKAKEQGIATARLPIAENLNMTASKVLTVNQVVEILLGFMETKDWTKVLVAAVPQRKLSVDQDVKGTDTKGVSSNDGLWV</sequence>
<dbReference type="EMBL" id="CM055096">
    <property type="protein sequence ID" value="KAJ7556508.1"/>
    <property type="molecule type" value="Genomic_DNA"/>
</dbReference>
<protein>
    <submittedName>
        <fullName evidence="1">Uncharacterized protein</fullName>
    </submittedName>
</protein>
<comment type="caution">
    <text evidence="1">The sequence shown here is derived from an EMBL/GenBank/DDBJ whole genome shotgun (WGS) entry which is preliminary data.</text>
</comment>
<gene>
    <name evidence="1" type="ORF">O6H91_05G086300</name>
</gene>
<accession>A0ACC2DQN7</accession>
<organism evidence="1 2">
    <name type="scientific">Diphasiastrum complanatum</name>
    <name type="common">Issler's clubmoss</name>
    <name type="synonym">Lycopodium complanatum</name>
    <dbReference type="NCBI Taxonomy" id="34168"/>
    <lineage>
        <taxon>Eukaryota</taxon>
        <taxon>Viridiplantae</taxon>
        <taxon>Streptophyta</taxon>
        <taxon>Embryophyta</taxon>
        <taxon>Tracheophyta</taxon>
        <taxon>Lycopodiopsida</taxon>
        <taxon>Lycopodiales</taxon>
        <taxon>Lycopodiaceae</taxon>
        <taxon>Lycopodioideae</taxon>
        <taxon>Diphasiastrum</taxon>
    </lineage>
</organism>
<name>A0ACC2DQN7_DIPCM</name>
<reference evidence="2" key="1">
    <citation type="journal article" date="2024" name="Proc. Natl. Acad. Sci. U.S.A.">
        <title>Extraordinary preservation of gene collinearity over three hundred million years revealed in homosporous lycophytes.</title>
        <authorList>
            <person name="Li C."/>
            <person name="Wickell D."/>
            <person name="Kuo L.Y."/>
            <person name="Chen X."/>
            <person name="Nie B."/>
            <person name="Liao X."/>
            <person name="Peng D."/>
            <person name="Ji J."/>
            <person name="Jenkins J."/>
            <person name="Williams M."/>
            <person name="Shu S."/>
            <person name="Plott C."/>
            <person name="Barry K."/>
            <person name="Rajasekar S."/>
            <person name="Grimwood J."/>
            <person name="Han X."/>
            <person name="Sun S."/>
            <person name="Hou Z."/>
            <person name="He W."/>
            <person name="Dai G."/>
            <person name="Sun C."/>
            <person name="Schmutz J."/>
            <person name="Leebens-Mack J.H."/>
            <person name="Li F.W."/>
            <person name="Wang L."/>
        </authorList>
    </citation>
    <scope>NUCLEOTIDE SEQUENCE [LARGE SCALE GENOMIC DNA]</scope>
    <source>
        <strain evidence="2">cv. PW_Plant_1</strain>
    </source>
</reference>
<keyword evidence="2" id="KW-1185">Reference proteome</keyword>